<gene>
    <name evidence="2" type="ORF">P171DRAFT_286686</name>
</gene>
<keyword evidence="3" id="KW-1185">Reference proteome</keyword>
<dbReference type="Proteomes" id="UP000799764">
    <property type="component" value="Unassembled WGS sequence"/>
</dbReference>
<accession>A0A9P4PIU0</accession>
<organism evidence="2 3">
    <name type="scientific">Karstenula rhodostoma CBS 690.94</name>
    <dbReference type="NCBI Taxonomy" id="1392251"/>
    <lineage>
        <taxon>Eukaryota</taxon>
        <taxon>Fungi</taxon>
        <taxon>Dikarya</taxon>
        <taxon>Ascomycota</taxon>
        <taxon>Pezizomycotina</taxon>
        <taxon>Dothideomycetes</taxon>
        <taxon>Pleosporomycetidae</taxon>
        <taxon>Pleosporales</taxon>
        <taxon>Massarineae</taxon>
        <taxon>Didymosphaeriaceae</taxon>
        <taxon>Karstenula</taxon>
    </lineage>
</organism>
<name>A0A9P4PIU0_9PLEO</name>
<comment type="caution">
    <text evidence="2">The sequence shown here is derived from an EMBL/GenBank/DDBJ whole genome shotgun (WGS) entry which is preliminary data.</text>
</comment>
<evidence type="ECO:0000256" key="1">
    <source>
        <dbReference type="SAM" id="MobiDB-lite"/>
    </source>
</evidence>
<sequence length="260" mass="28475">MTFRPLSHYGHALSGPGANHPASFPATQTPNPPICTPLLFSRNRSLYVRAALGAAGSVFNPSPARSRRGQDRASSLSRSGARDGKSAPMGSSSPTSDHDSRRAPPIFGQQAPSPPVMVYRVLRGQATNRHKACSFVLLLVCIVFPHVPLLRPLSLFARDIVPRRRTFNNPPMTSYACTKYPLTHKEAASVCLLHDPAVRIQIPPKCTVSAAPKRQDRTWELHMCRPHRVTAANHIRRDVQIRNASQVDPGSFVPITGNEC</sequence>
<feature type="region of interest" description="Disordered" evidence="1">
    <location>
        <begin position="58"/>
        <end position="111"/>
    </location>
</feature>
<evidence type="ECO:0000313" key="3">
    <source>
        <dbReference type="Proteomes" id="UP000799764"/>
    </source>
</evidence>
<reference evidence="2" key="1">
    <citation type="journal article" date="2020" name="Stud. Mycol.">
        <title>101 Dothideomycetes genomes: a test case for predicting lifestyles and emergence of pathogens.</title>
        <authorList>
            <person name="Haridas S."/>
            <person name="Albert R."/>
            <person name="Binder M."/>
            <person name="Bloem J."/>
            <person name="Labutti K."/>
            <person name="Salamov A."/>
            <person name="Andreopoulos B."/>
            <person name="Baker S."/>
            <person name="Barry K."/>
            <person name="Bills G."/>
            <person name="Bluhm B."/>
            <person name="Cannon C."/>
            <person name="Castanera R."/>
            <person name="Culley D."/>
            <person name="Daum C."/>
            <person name="Ezra D."/>
            <person name="Gonzalez J."/>
            <person name="Henrissat B."/>
            <person name="Kuo A."/>
            <person name="Liang C."/>
            <person name="Lipzen A."/>
            <person name="Lutzoni F."/>
            <person name="Magnuson J."/>
            <person name="Mondo S."/>
            <person name="Nolan M."/>
            <person name="Ohm R."/>
            <person name="Pangilinan J."/>
            <person name="Park H.-J."/>
            <person name="Ramirez L."/>
            <person name="Alfaro M."/>
            <person name="Sun H."/>
            <person name="Tritt A."/>
            <person name="Yoshinaga Y."/>
            <person name="Zwiers L.-H."/>
            <person name="Turgeon B."/>
            <person name="Goodwin S."/>
            <person name="Spatafora J."/>
            <person name="Crous P."/>
            <person name="Grigoriev I."/>
        </authorList>
    </citation>
    <scope>NUCLEOTIDE SEQUENCE</scope>
    <source>
        <strain evidence="2">CBS 690.94</strain>
    </source>
</reference>
<dbReference type="AlphaFoldDB" id="A0A9P4PIU0"/>
<dbReference type="EMBL" id="MU001500">
    <property type="protein sequence ID" value="KAF2444961.1"/>
    <property type="molecule type" value="Genomic_DNA"/>
</dbReference>
<evidence type="ECO:0000313" key="2">
    <source>
        <dbReference type="EMBL" id="KAF2444961.1"/>
    </source>
</evidence>
<protein>
    <submittedName>
        <fullName evidence="2">Uncharacterized protein</fullName>
    </submittedName>
</protein>
<proteinExistence type="predicted"/>